<keyword evidence="1" id="KW-0677">Repeat</keyword>
<feature type="transmembrane region" description="Helical" evidence="2">
    <location>
        <begin position="299"/>
        <end position="316"/>
    </location>
</feature>
<evidence type="ECO:0000313" key="5">
    <source>
        <dbReference type="EMBL" id="SER87424.1"/>
    </source>
</evidence>
<feature type="transmembrane region" description="Helical" evidence="2">
    <location>
        <begin position="222"/>
        <end position="240"/>
    </location>
</feature>
<feature type="domain" description="MucBP" evidence="3">
    <location>
        <begin position="570"/>
        <end position="618"/>
    </location>
</feature>
<dbReference type="Pfam" id="PF06458">
    <property type="entry name" value="MucBP"/>
    <property type="match status" value="2"/>
</dbReference>
<organism evidence="4 6">
    <name type="scientific">Pediococcus ethanolidurans</name>
    <dbReference type="NCBI Taxonomy" id="319653"/>
    <lineage>
        <taxon>Bacteria</taxon>
        <taxon>Bacillati</taxon>
        <taxon>Bacillota</taxon>
        <taxon>Bacilli</taxon>
        <taxon>Lactobacillales</taxon>
        <taxon>Lactobacillaceae</taxon>
        <taxon>Pediococcus</taxon>
    </lineage>
</organism>
<dbReference type="AlphaFoldDB" id="A0A0R2JVL7"/>
<dbReference type="Pfam" id="PF19528">
    <property type="entry name" value="DUF6056"/>
    <property type="match status" value="1"/>
</dbReference>
<dbReference type="Proteomes" id="UP000051749">
    <property type="component" value="Unassembled WGS sequence"/>
</dbReference>
<dbReference type="EMBL" id="JQBY01000039">
    <property type="protein sequence ID" value="KRN81184.1"/>
    <property type="molecule type" value="Genomic_DNA"/>
</dbReference>
<sequence length="731" mass="82912">MNKKWLFWGRILGFSLIIFFVYILFKQLNDYTGYSADDYLYHFFFQGEWPTKHLRGIHNLLDLIQSIQIHTRINNGRFVAHTGVQLFMQFPKSVYNIANSIVYILVGLLINVHVFGKFKNFRVSYLALTFALMWVCLPDFGTSILWLSGGFNYLWVALVYLTFLLPYRFNYHAKHPRLMFIGMLVLGFLAGGTNENTAPLTLFVAFAFTVFDWKNSQLAWKWAGGIAGAESFSILVISGLNQVAVRGDQYDIASLITDTLKYSGTLILILVLLAVYLYGQHHAYDHTLNWHDQRNYLAGVLYGIGGFLGIVALIVSPQILSRVFFGPNIYFIIALLNLLSDHAKLRQSFWLPRLLPIIATIIIGFISIPIYDNAVKSNYTSFTYWKAGDTIARYDHKHGIMHAKVPGMPPVTDDHNMYLSSTYVSPGNPNKQWFNAWMARYYGLKSITVDNTIPPAKVKINRQSITWKTYQWLTRFHSQVLKIGHAVPVHAATTMKTAYLRYIDETGKQVGTEPISGYVGSTFDISHASVNGYTTLAKNPQSYTFTTAANQTITIKVKRVAKQTHAKLIYRIKKNNKIVGTESISGKVGQTINISKASTAGYTTEKGAPNSYKFTNRTTSKITIWVKPSLQGVTINYLQKQKLVKQVFVQVKTGADFKLAAPLGYRMKSDQPTTVVMPAAGIRTLKIPVYKRSLWQRLVLNPTSRWLIIGGILFVIWDSLIAYYQNKKQNN</sequence>
<feature type="transmembrane region" description="Helical" evidence="2">
    <location>
        <begin position="7"/>
        <end position="25"/>
    </location>
</feature>
<comment type="caution">
    <text evidence="4">The sequence shown here is derived from an EMBL/GenBank/DDBJ whole genome shotgun (WGS) entry which is preliminary data.</text>
</comment>
<dbReference type="Proteomes" id="UP000182818">
    <property type="component" value="Unassembled WGS sequence"/>
</dbReference>
<evidence type="ECO:0000256" key="2">
    <source>
        <dbReference type="SAM" id="Phobius"/>
    </source>
</evidence>
<dbReference type="STRING" id="319653.SAMN04487973_1236"/>
<evidence type="ECO:0000313" key="4">
    <source>
        <dbReference type="EMBL" id="KRN81184.1"/>
    </source>
</evidence>
<feature type="transmembrane region" description="Helical" evidence="2">
    <location>
        <begin position="260"/>
        <end position="278"/>
    </location>
</feature>
<evidence type="ECO:0000313" key="6">
    <source>
        <dbReference type="Proteomes" id="UP000051749"/>
    </source>
</evidence>
<keyword evidence="2" id="KW-1133">Transmembrane helix</keyword>
<proteinExistence type="predicted"/>
<accession>A0A0R2JVL7</accession>
<dbReference type="OrthoDB" id="1661582at2"/>
<evidence type="ECO:0000256" key="1">
    <source>
        <dbReference type="ARBA" id="ARBA00022737"/>
    </source>
</evidence>
<feature type="transmembrane region" description="Helical" evidence="2">
    <location>
        <begin position="322"/>
        <end position="339"/>
    </location>
</feature>
<dbReference type="GeneID" id="76044534"/>
<dbReference type="PATRIC" id="fig|319653.3.peg.1536"/>
<name>A0A0R2JVL7_9LACO</name>
<evidence type="ECO:0000313" key="7">
    <source>
        <dbReference type="Proteomes" id="UP000182818"/>
    </source>
</evidence>
<keyword evidence="2" id="KW-0812">Transmembrane</keyword>
<keyword evidence="7" id="KW-1185">Reference proteome</keyword>
<dbReference type="RefSeq" id="WP_057808029.1">
    <property type="nucleotide sequence ID" value="NZ_BJYP01000059.1"/>
</dbReference>
<protein>
    <recommendedName>
        <fullName evidence="3">MucBP domain-containing protein</fullName>
    </recommendedName>
</protein>
<keyword evidence="2" id="KW-0472">Membrane</keyword>
<feature type="transmembrane region" description="Helical" evidence="2">
    <location>
        <begin position="706"/>
        <end position="724"/>
    </location>
</feature>
<evidence type="ECO:0000259" key="3">
    <source>
        <dbReference type="Pfam" id="PF06458"/>
    </source>
</evidence>
<feature type="domain" description="MucBP" evidence="3">
    <location>
        <begin position="501"/>
        <end position="555"/>
    </location>
</feature>
<dbReference type="EMBL" id="FOGK01000023">
    <property type="protein sequence ID" value="SER87424.1"/>
    <property type="molecule type" value="Genomic_DNA"/>
</dbReference>
<feature type="transmembrane region" description="Helical" evidence="2">
    <location>
        <begin position="153"/>
        <end position="169"/>
    </location>
</feature>
<dbReference type="InterPro" id="IPR045691">
    <property type="entry name" value="DUF6056"/>
</dbReference>
<gene>
    <name evidence="4" type="ORF">IV87_GL001510</name>
    <name evidence="5" type="ORF">SAMN04487973_1236</name>
</gene>
<dbReference type="InterPro" id="IPR009459">
    <property type="entry name" value="MucBP_dom"/>
</dbReference>
<reference evidence="5 7" key="2">
    <citation type="submission" date="2016-10" db="EMBL/GenBank/DDBJ databases">
        <authorList>
            <person name="Varghese N."/>
            <person name="Submissions S."/>
        </authorList>
    </citation>
    <scope>NUCLEOTIDE SEQUENCE [LARGE SCALE GENOMIC DNA]</scope>
    <source>
        <strain evidence="5 7">CGMCC 1.3889</strain>
    </source>
</reference>
<feature type="transmembrane region" description="Helical" evidence="2">
    <location>
        <begin position="123"/>
        <end position="147"/>
    </location>
</feature>
<reference evidence="4 6" key="1">
    <citation type="journal article" date="2015" name="Genome Announc.">
        <title>Expanding the biotechnology potential of lactobacilli through comparative genomics of 213 strains and associated genera.</title>
        <authorList>
            <person name="Sun Z."/>
            <person name="Harris H.M."/>
            <person name="McCann A."/>
            <person name="Guo C."/>
            <person name="Argimon S."/>
            <person name="Zhang W."/>
            <person name="Yang X."/>
            <person name="Jeffery I.B."/>
            <person name="Cooney J.C."/>
            <person name="Kagawa T.F."/>
            <person name="Liu W."/>
            <person name="Song Y."/>
            <person name="Salvetti E."/>
            <person name="Wrobel A."/>
            <person name="Rasinkangas P."/>
            <person name="Parkhill J."/>
            <person name="Rea M.C."/>
            <person name="O'Sullivan O."/>
            <person name="Ritari J."/>
            <person name="Douillard F.P."/>
            <person name="Paul Ross R."/>
            <person name="Yang R."/>
            <person name="Briner A.E."/>
            <person name="Felis G.E."/>
            <person name="de Vos W.M."/>
            <person name="Barrangou R."/>
            <person name="Klaenhammer T.R."/>
            <person name="Caufield P.W."/>
            <person name="Cui Y."/>
            <person name="Zhang H."/>
            <person name="O'Toole P.W."/>
        </authorList>
    </citation>
    <scope>NUCLEOTIDE SEQUENCE [LARGE SCALE GENOMIC DNA]</scope>
    <source>
        <strain evidence="4 6">DSM 22301</strain>
    </source>
</reference>
<feature type="transmembrane region" description="Helical" evidence="2">
    <location>
        <begin position="351"/>
        <end position="371"/>
    </location>
</feature>
<feature type="transmembrane region" description="Helical" evidence="2">
    <location>
        <begin position="97"/>
        <end position="116"/>
    </location>
</feature>